<gene>
    <name evidence="1" type="ORF">PVAP13_9NG323473</name>
</gene>
<organism evidence="1 2">
    <name type="scientific">Panicum virgatum</name>
    <name type="common">Blackwell switchgrass</name>
    <dbReference type="NCBI Taxonomy" id="38727"/>
    <lineage>
        <taxon>Eukaryota</taxon>
        <taxon>Viridiplantae</taxon>
        <taxon>Streptophyta</taxon>
        <taxon>Embryophyta</taxon>
        <taxon>Tracheophyta</taxon>
        <taxon>Spermatophyta</taxon>
        <taxon>Magnoliopsida</taxon>
        <taxon>Liliopsida</taxon>
        <taxon>Poales</taxon>
        <taxon>Poaceae</taxon>
        <taxon>PACMAD clade</taxon>
        <taxon>Panicoideae</taxon>
        <taxon>Panicodae</taxon>
        <taxon>Paniceae</taxon>
        <taxon>Panicinae</taxon>
        <taxon>Panicum</taxon>
        <taxon>Panicum sect. Hiantes</taxon>
    </lineage>
</organism>
<sequence length="38" mass="3708">MERASNPCNMGCGAASGAVRHLGEDGGRGGRPAAGFSC</sequence>
<dbReference type="EMBL" id="CM029054">
    <property type="protein sequence ID" value="KAG2537892.1"/>
    <property type="molecule type" value="Genomic_DNA"/>
</dbReference>
<name>A0A8T0MP32_PANVG</name>
<comment type="caution">
    <text evidence="1">The sequence shown here is derived from an EMBL/GenBank/DDBJ whole genome shotgun (WGS) entry which is preliminary data.</text>
</comment>
<dbReference type="AlphaFoldDB" id="A0A8T0MP32"/>
<dbReference type="Proteomes" id="UP000823388">
    <property type="component" value="Chromosome 9N"/>
</dbReference>
<proteinExistence type="predicted"/>
<keyword evidence="2" id="KW-1185">Reference proteome</keyword>
<reference evidence="1 2" key="1">
    <citation type="submission" date="2020-05" db="EMBL/GenBank/DDBJ databases">
        <title>WGS assembly of Panicum virgatum.</title>
        <authorList>
            <person name="Lovell J.T."/>
            <person name="Jenkins J."/>
            <person name="Shu S."/>
            <person name="Juenger T.E."/>
            <person name="Schmutz J."/>
        </authorList>
    </citation>
    <scope>NUCLEOTIDE SEQUENCE [LARGE SCALE GENOMIC DNA]</scope>
    <source>
        <strain evidence="2">cv. AP13</strain>
    </source>
</reference>
<accession>A0A8T0MP32</accession>
<protein>
    <submittedName>
        <fullName evidence="1">Uncharacterized protein</fullName>
    </submittedName>
</protein>
<evidence type="ECO:0000313" key="2">
    <source>
        <dbReference type="Proteomes" id="UP000823388"/>
    </source>
</evidence>
<evidence type="ECO:0000313" key="1">
    <source>
        <dbReference type="EMBL" id="KAG2537892.1"/>
    </source>
</evidence>